<feature type="signal peptide" evidence="1">
    <location>
        <begin position="1"/>
        <end position="19"/>
    </location>
</feature>
<evidence type="ECO:0000313" key="3">
    <source>
        <dbReference type="Proteomes" id="UP000250369"/>
    </source>
</evidence>
<proteinExistence type="predicted"/>
<dbReference type="SUPFAM" id="SSF53850">
    <property type="entry name" value="Periplasmic binding protein-like II"/>
    <property type="match status" value="1"/>
</dbReference>
<dbReference type="Proteomes" id="UP000250369">
    <property type="component" value="Unassembled WGS sequence"/>
</dbReference>
<dbReference type="Gene3D" id="3.40.190.10">
    <property type="entry name" value="Periplasmic binding protein-like II"/>
    <property type="match status" value="2"/>
</dbReference>
<keyword evidence="1" id="KW-0732">Signal</keyword>
<evidence type="ECO:0000313" key="2">
    <source>
        <dbReference type="EMBL" id="RAV17421.1"/>
    </source>
</evidence>
<accession>A0A329MBR0</accession>
<dbReference type="PANTHER" id="PTHR43649:SF17">
    <property type="entry name" value="ABC TRANSPORTER SOLUTE BINDING PROTEIN-SUGAR TRANSPORT"/>
    <property type="match status" value="1"/>
</dbReference>
<reference evidence="2 3" key="1">
    <citation type="journal article" date="2009" name="Int. J. Syst. Evol. Microbiol.">
        <title>Paenibacillus contaminans sp. nov., isolated from a contaminated laboratory plate.</title>
        <authorList>
            <person name="Chou J.H."/>
            <person name="Lee J.H."/>
            <person name="Lin M.C."/>
            <person name="Chang P.S."/>
            <person name="Arun A.B."/>
            <person name="Young C.C."/>
            <person name="Chen W.M."/>
        </authorList>
    </citation>
    <scope>NUCLEOTIDE SEQUENCE [LARGE SCALE GENOMIC DNA]</scope>
    <source>
        <strain evidence="2 3">CKOBP-6</strain>
    </source>
</reference>
<dbReference type="RefSeq" id="WP_113034272.1">
    <property type="nucleotide sequence ID" value="NZ_QMFB01000019.1"/>
</dbReference>
<dbReference type="InterPro" id="IPR006059">
    <property type="entry name" value="SBP"/>
</dbReference>
<dbReference type="InterPro" id="IPR050490">
    <property type="entry name" value="Bact_solute-bd_prot1"/>
</dbReference>
<evidence type="ECO:0000256" key="1">
    <source>
        <dbReference type="SAM" id="SignalP"/>
    </source>
</evidence>
<keyword evidence="3" id="KW-1185">Reference proteome</keyword>
<organism evidence="2 3">
    <name type="scientific">Paenibacillus contaminans</name>
    <dbReference type="NCBI Taxonomy" id="450362"/>
    <lineage>
        <taxon>Bacteria</taxon>
        <taxon>Bacillati</taxon>
        <taxon>Bacillota</taxon>
        <taxon>Bacilli</taxon>
        <taxon>Bacillales</taxon>
        <taxon>Paenibacillaceae</taxon>
        <taxon>Paenibacillus</taxon>
    </lineage>
</organism>
<dbReference type="AlphaFoldDB" id="A0A329MBR0"/>
<dbReference type="PANTHER" id="PTHR43649">
    <property type="entry name" value="ARABINOSE-BINDING PROTEIN-RELATED"/>
    <property type="match status" value="1"/>
</dbReference>
<comment type="caution">
    <text evidence="2">The sequence shown here is derived from an EMBL/GenBank/DDBJ whole genome shotgun (WGS) entry which is preliminary data.</text>
</comment>
<gene>
    <name evidence="2" type="ORF">DQG23_27675</name>
</gene>
<dbReference type="PROSITE" id="PS51257">
    <property type="entry name" value="PROKAR_LIPOPROTEIN"/>
    <property type="match status" value="1"/>
</dbReference>
<dbReference type="EMBL" id="QMFB01000019">
    <property type="protein sequence ID" value="RAV17421.1"/>
    <property type="molecule type" value="Genomic_DNA"/>
</dbReference>
<sequence length="536" mass="61003">MKKKVALLMALGSTMSIIAACSSEPAKEAEKPAEKEDKAASYMNATGFPIAKDKITIKAMGLKDPGGTEWNDLELFKKAEELTNIHFDFQLAEQSTYEEKKNLALASGEYPDVFFRSISVNDEEVYGKQGTFINLKPLIDKYAPNLKKRMEENKELKAAITATDGNIYALPYYVQTSTLNPHVSFFNAEWMNRVGMTMPQNTDDLYLLLKAFKEKDPNQNGKADEIPWSSYRFEAMNQFILPAFTGLSGGPVFDVKDDKVVFTPILPEFKEYLAYMNKLYKENLIDHEFLTQTAQQHLAKVKSGIVGVYNTSPTVLPPETTELQDSLEPITSPFNSKKVARAYSPIYTGRAAITDKNKYPEATMRWIDTWYAKSDEAVQGLSGTALFVGMENEHWEYADPEKKTYKFKSPVTSFQDINKKVSVSSYMPSYLEFMPYPSGSPLMEMKVKGVQKRQEPYMKSYFPTTARYTKEEGEKATIIETDINTYVEQMMTKFITGDEPIQNFDKYVESLKKMKLDELTAIKQAIYDRWLKGKNS</sequence>
<feature type="chain" id="PRO_5038588561" evidence="1">
    <location>
        <begin position="20"/>
        <end position="536"/>
    </location>
</feature>
<dbReference type="OrthoDB" id="9787283at2"/>
<protein>
    <submittedName>
        <fullName evidence="2">ABC transporter substrate-binding protein</fullName>
    </submittedName>
</protein>
<dbReference type="Pfam" id="PF13416">
    <property type="entry name" value="SBP_bac_8"/>
    <property type="match status" value="1"/>
</dbReference>
<name>A0A329MBR0_9BACL</name>